<dbReference type="Gene3D" id="1.10.540.10">
    <property type="entry name" value="Acyl-CoA dehydrogenase/oxidase, N-terminal domain"/>
    <property type="match status" value="1"/>
</dbReference>
<evidence type="ECO:0000259" key="1">
    <source>
        <dbReference type="Pfam" id="PF02771"/>
    </source>
</evidence>
<dbReference type="AlphaFoldDB" id="A0A7W8NGY7"/>
<reference evidence="2 3" key="1">
    <citation type="submission" date="2020-08" db="EMBL/GenBank/DDBJ databases">
        <title>Genomic Encyclopedia of Type Strains, Phase IV (KMG-IV): sequencing the most valuable type-strain genomes for metagenomic binning, comparative biology and taxonomic classification.</title>
        <authorList>
            <person name="Goeker M."/>
        </authorList>
    </citation>
    <scope>NUCLEOTIDE SEQUENCE [LARGE SCALE GENOMIC DNA]</scope>
    <source>
        <strain evidence="2 3">DSM 27939</strain>
    </source>
</reference>
<gene>
    <name evidence="2" type="ORF">HNQ08_004416</name>
</gene>
<proteinExistence type="predicted"/>
<dbReference type="RefSeq" id="WP_184136668.1">
    <property type="nucleotide sequence ID" value="NZ_JACHFL010000016.1"/>
</dbReference>
<feature type="domain" description="Acyl-CoA dehydrogenase/oxidase N-terminal" evidence="1">
    <location>
        <begin position="29"/>
        <end position="106"/>
    </location>
</feature>
<dbReference type="InterPro" id="IPR036250">
    <property type="entry name" value="AcylCo_DH-like_C"/>
</dbReference>
<evidence type="ECO:0000313" key="3">
    <source>
        <dbReference type="Proteomes" id="UP000552709"/>
    </source>
</evidence>
<sequence length="403" mass="42624">MTHPDVAPPLPTPDAASWRATVLGLGPQLEERAARHDAQNTFVAESVAELRAAGFLAVGIPTELGGAGLTQAEVAELLREMAQFCPATALTLAMHQHLVGAAVWRFRHGQPGEALLRRVAGEHLLLISTGARDWLRSSGLITPVEGGYRVQARKAFASGCLSGDLLLTSAVLSCSEQVAHFVVSLSAPGVSIEEDWNSLGMRGTGSHTAVLEDVFVPEKAVSLTRPRGEWHPSWSVVLGAALPLIMAVYVGVAEAAAAKATARARQAPPTPERLLSLGEMVNALTTAQLASADLLRLADNYRFDAGLALADAVLVRKSICARAVLDTVHRALETVGGVGLFRTFGLERLLRDAHGAAFHPLPERAQQLFTARVALGLDVAAPWQQTAVDPEVHPAQSNISGLP</sequence>
<dbReference type="Gene3D" id="1.20.140.10">
    <property type="entry name" value="Butyryl-CoA Dehydrogenase, subunit A, domain 3"/>
    <property type="match status" value="1"/>
</dbReference>
<dbReference type="InterPro" id="IPR046373">
    <property type="entry name" value="Acyl-CoA_Oxase/DH_mid-dom_sf"/>
</dbReference>
<dbReference type="SUPFAM" id="SSF56645">
    <property type="entry name" value="Acyl-CoA dehydrogenase NM domain-like"/>
    <property type="match status" value="1"/>
</dbReference>
<dbReference type="InterPro" id="IPR037069">
    <property type="entry name" value="AcylCoA_DH/ox_N_sf"/>
</dbReference>
<dbReference type="GO" id="GO:0050660">
    <property type="term" value="F:flavin adenine dinucleotide binding"/>
    <property type="evidence" value="ECO:0007669"/>
    <property type="project" value="InterPro"/>
</dbReference>
<dbReference type="InterPro" id="IPR009100">
    <property type="entry name" value="AcylCoA_DH/oxidase_NM_dom_sf"/>
</dbReference>
<dbReference type="PANTHER" id="PTHR43884">
    <property type="entry name" value="ACYL-COA DEHYDROGENASE"/>
    <property type="match status" value="1"/>
</dbReference>
<organism evidence="2 3">
    <name type="scientific">Deinococcus humi</name>
    <dbReference type="NCBI Taxonomy" id="662880"/>
    <lineage>
        <taxon>Bacteria</taxon>
        <taxon>Thermotogati</taxon>
        <taxon>Deinococcota</taxon>
        <taxon>Deinococci</taxon>
        <taxon>Deinococcales</taxon>
        <taxon>Deinococcaceae</taxon>
        <taxon>Deinococcus</taxon>
    </lineage>
</organism>
<keyword evidence="3" id="KW-1185">Reference proteome</keyword>
<name>A0A7W8NGY7_9DEIO</name>
<keyword evidence="2" id="KW-0560">Oxidoreductase</keyword>
<dbReference type="Proteomes" id="UP000552709">
    <property type="component" value="Unassembled WGS sequence"/>
</dbReference>
<accession>A0A7W8NGY7</accession>
<protein>
    <submittedName>
        <fullName evidence="2">Acyl-CoA dehydrogenase</fullName>
        <ecNumber evidence="2">1.3.8.7</ecNumber>
    </submittedName>
</protein>
<dbReference type="SUPFAM" id="SSF47203">
    <property type="entry name" value="Acyl-CoA dehydrogenase C-terminal domain-like"/>
    <property type="match status" value="1"/>
</dbReference>
<dbReference type="PANTHER" id="PTHR43884:SF12">
    <property type="entry name" value="ISOVALERYL-COA DEHYDROGENASE, MITOCHONDRIAL-RELATED"/>
    <property type="match status" value="1"/>
</dbReference>
<dbReference type="Gene3D" id="2.40.110.10">
    <property type="entry name" value="Butyryl-CoA Dehydrogenase, subunit A, domain 2"/>
    <property type="match status" value="1"/>
</dbReference>
<dbReference type="Pfam" id="PF02771">
    <property type="entry name" value="Acyl-CoA_dh_N"/>
    <property type="match status" value="1"/>
</dbReference>
<dbReference type="GO" id="GO:0070991">
    <property type="term" value="F:medium-chain fatty acyl-CoA dehydrogenase activity"/>
    <property type="evidence" value="ECO:0007669"/>
    <property type="project" value="UniProtKB-EC"/>
</dbReference>
<dbReference type="EMBL" id="JACHFL010000016">
    <property type="protein sequence ID" value="MBB5365295.1"/>
    <property type="molecule type" value="Genomic_DNA"/>
</dbReference>
<evidence type="ECO:0000313" key="2">
    <source>
        <dbReference type="EMBL" id="MBB5365295.1"/>
    </source>
</evidence>
<dbReference type="PIRSF" id="PIRSF016578">
    <property type="entry name" value="HsaA"/>
    <property type="match status" value="1"/>
</dbReference>
<comment type="caution">
    <text evidence="2">The sequence shown here is derived from an EMBL/GenBank/DDBJ whole genome shotgun (WGS) entry which is preliminary data.</text>
</comment>
<dbReference type="InterPro" id="IPR013786">
    <property type="entry name" value="AcylCoA_DH/ox_N"/>
</dbReference>
<dbReference type="EC" id="1.3.8.7" evidence="2"/>